<comment type="subcellular location">
    <subcellularLocation>
        <location evidence="3">Cytoplasm</location>
    </subcellularLocation>
</comment>
<dbReference type="SFLD" id="SFLDS00029">
    <property type="entry name" value="Radical_SAM"/>
    <property type="match status" value="1"/>
</dbReference>
<keyword evidence="6" id="KW-1185">Reference proteome</keyword>
<keyword evidence="3" id="KW-0349">Heme</keyword>
<dbReference type="SMART" id="SM00729">
    <property type="entry name" value="Elp3"/>
    <property type="match status" value="1"/>
</dbReference>
<dbReference type="RefSeq" id="WP_106588688.1">
    <property type="nucleotide sequence ID" value="NZ_PYAV01000007.1"/>
</dbReference>
<dbReference type="SFLD" id="SFLDF00288">
    <property type="entry name" value="HemN-like__clustered_with_nucl"/>
    <property type="match status" value="1"/>
</dbReference>
<dbReference type="Gene3D" id="3.30.750.200">
    <property type="match status" value="1"/>
</dbReference>
<organism evidence="5 6">
    <name type="scientific">Salsuginibacillus halophilus</name>
    <dbReference type="NCBI Taxonomy" id="517424"/>
    <lineage>
        <taxon>Bacteria</taxon>
        <taxon>Bacillati</taxon>
        <taxon>Bacillota</taxon>
        <taxon>Bacilli</taxon>
        <taxon>Bacillales</taxon>
        <taxon>Bacillaceae</taxon>
        <taxon>Salsuginibacillus</taxon>
    </lineage>
</organism>
<evidence type="ECO:0000313" key="6">
    <source>
        <dbReference type="Proteomes" id="UP000242310"/>
    </source>
</evidence>
<dbReference type="InterPro" id="IPR034505">
    <property type="entry name" value="Coproporphyrinogen-III_oxidase"/>
</dbReference>
<feature type="domain" description="Radical SAM core" evidence="4">
    <location>
        <begin position="1"/>
        <end position="233"/>
    </location>
</feature>
<dbReference type="InterPro" id="IPR007197">
    <property type="entry name" value="rSAM"/>
</dbReference>
<dbReference type="PANTHER" id="PTHR13932:SF5">
    <property type="entry name" value="RADICAL S-ADENOSYL METHIONINE DOMAIN-CONTAINING PROTEIN 1, MITOCHONDRIAL"/>
    <property type="match status" value="1"/>
</dbReference>
<keyword evidence="3" id="KW-0411">Iron-sulfur</keyword>
<dbReference type="InterPro" id="IPR006638">
    <property type="entry name" value="Elp3/MiaA/NifB-like_rSAM"/>
</dbReference>
<dbReference type="GO" id="GO:0046872">
    <property type="term" value="F:metal ion binding"/>
    <property type="evidence" value="ECO:0007669"/>
    <property type="project" value="UniProtKB-UniRule"/>
</dbReference>
<dbReference type="InterPro" id="IPR058240">
    <property type="entry name" value="rSAM_sf"/>
</dbReference>
<name>A0A2P8HFN3_9BACI</name>
<dbReference type="AlphaFoldDB" id="A0A2P8HFN3"/>
<dbReference type="EMBL" id="PYAV01000007">
    <property type="protein sequence ID" value="PSL45037.1"/>
    <property type="molecule type" value="Genomic_DNA"/>
</dbReference>
<dbReference type="GO" id="GO:0006779">
    <property type="term" value="P:porphyrin-containing compound biosynthetic process"/>
    <property type="evidence" value="ECO:0007669"/>
    <property type="project" value="InterPro"/>
</dbReference>
<keyword evidence="3" id="KW-0408">Iron</keyword>
<dbReference type="Pfam" id="PF06969">
    <property type="entry name" value="HemN_C"/>
    <property type="match status" value="1"/>
</dbReference>
<dbReference type="Pfam" id="PF04055">
    <property type="entry name" value="Radical_SAM"/>
    <property type="match status" value="1"/>
</dbReference>
<dbReference type="SUPFAM" id="SSF102114">
    <property type="entry name" value="Radical SAM enzymes"/>
    <property type="match status" value="1"/>
</dbReference>
<dbReference type="SFLD" id="SFLDF00562">
    <property type="entry name" value="HemN-like__clustered_with_heat"/>
    <property type="match status" value="1"/>
</dbReference>
<dbReference type="GO" id="GO:0051539">
    <property type="term" value="F:4 iron, 4 sulfur cluster binding"/>
    <property type="evidence" value="ECO:0007669"/>
    <property type="project" value="UniProtKB-UniRule"/>
</dbReference>
<comment type="function">
    <text evidence="3">Probably acts as a heme chaperone, transferring heme to an unknown acceptor. Binds one molecule of heme per monomer, possibly covalently. Binds 1 [4Fe-4S] cluster. The cluster is coordinated with 3 cysteines and an exchangeable S-adenosyl-L-methionine.</text>
</comment>
<evidence type="ECO:0000256" key="2">
    <source>
        <dbReference type="ARBA" id="ARBA00017228"/>
    </source>
</evidence>
<dbReference type="GO" id="GO:0004109">
    <property type="term" value="F:coproporphyrinogen oxidase activity"/>
    <property type="evidence" value="ECO:0007669"/>
    <property type="project" value="InterPro"/>
</dbReference>
<dbReference type="InterPro" id="IPR010723">
    <property type="entry name" value="HemN_C"/>
</dbReference>
<proteinExistence type="inferred from homology"/>
<keyword evidence="3" id="KW-0143">Chaperone</keyword>
<evidence type="ECO:0000313" key="5">
    <source>
        <dbReference type="EMBL" id="PSL45037.1"/>
    </source>
</evidence>
<dbReference type="Proteomes" id="UP000242310">
    <property type="component" value="Unassembled WGS sequence"/>
</dbReference>
<dbReference type="OrthoDB" id="9808022at2"/>
<dbReference type="GO" id="GO:0005737">
    <property type="term" value="C:cytoplasm"/>
    <property type="evidence" value="ECO:0007669"/>
    <property type="project" value="UniProtKB-SubCell"/>
</dbReference>
<sequence>MARSLYIHIPFCSYICYYCDFNKFFIENQPVDAYIDALEQELTWRFAGETAPLETIYIGGGTPSAVTTAQLGRILQAVHVKTPGVSPGAEFTVEMNPDDADDDKLHTLFNHGVNRLSIGVQTFDDKLIQKIGRGHTASDAKNAVHRAKAFNFSNISIDLMLGLPEQTMSSWHDTLQTAAALDVSHISAYALKIEEKTRFYNWWRAGKLPTVTEDEAADMYEAMERVLADAGFHQYEISNFAKDGQASRHNQVYWHNESYVAAGAGAHGYLQGARYENIQPVPHYISAIENGELPERQRHQLSRREQMEEEMFLGLRMNEGMPLVRFEQKYGETVADAFPGALEELTAKGWLTVENGWVALTEEGRLLGNEVFVRFLENENKF</sequence>
<dbReference type="SFLD" id="SFLDG01082">
    <property type="entry name" value="B12-binding_domain_containing"/>
    <property type="match status" value="1"/>
</dbReference>
<accession>A0A2P8HFN3</accession>
<evidence type="ECO:0000259" key="4">
    <source>
        <dbReference type="PROSITE" id="PS51918"/>
    </source>
</evidence>
<gene>
    <name evidence="5" type="ORF">B0H94_10742</name>
</gene>
<dbReference type="PROSITE" id="PS51918">
    <property type="entry name" value="RADICAL_SAM"/>
    <property type="match status" value="1"/>
</dbReference>
<dbReference type="SFLD" id="SFLDG01065">
    <property type="entry name" value="anaerobic_coproporphyrinogen-I"/>
    <property type="match status" value="1"/>
</dbReference>
<keyword evidence="3" id="KW-0004">4Fe-4S</keyword>
<evidence type="ECO:0000256" key="1">
    <source>
        <dbReference type="ARBA" id="ARBA00006100"/>
    </source>
</evidence>
<dbReference type="NCBIfam" id="TIGR00539">
    <property type="entry name" value="hemN_rel"/>
    <property type="match status" value="1"/>
</dbReference>
<comment type="similarity">
    <text evidence="1">Belongs to the anaerobic coproporphyrinogen-III oxidase family. HemW subfamily.</text>
</comment>
<evidence type="ECO:0000256" key="3">
    <source>
        <dbReference type="RuleBase" id="RU364116"/>
    </source>
</evidence>
<protein>
    <recommendedName>
        <fullName evidence="2 3">Heme chaperone HemW</fullName>
    </recommendedName>
</protein>
<keyword evidence="3" id="KW-0949">S-adenosyl-L-methionine</keyword>
<reference evidence="5 6" key="1">
    <citation type="submission" date="2018-03" db="EMBL/GenBank/DDBJ databases">
        <title>Genomic Encyclopedia of Type Strains, Phase III (KMG-III): the genomes of soil and plant-associated and newly described type strains.</title>
        <authorList>
            <person name="Whitman W."/>
        </authorList>
    </citation>
    <scope>NUCLEOTIDE SEQUENCE [LARGE SCALE GENOMIC DNA]</scope>
    <source>
        <strain evidence="5 6">CGMCC 1.07653</strain>
    </source>
</reference>
<keyword evidence="3" id="KW-0963">Cytoplasm</keyword>
<dbReference type="CDD" id="cd01335">
    <property type="entry name" value="Radical_SAM"/>
    <property type="match status" value="1"/>
</dbReference>
<dbReference type="InterPro" id="IPR004559">
    <property type="entry name" value="HemW-like"/>
</dbReference>
<dbReference type="PANTHER" id="PTHR13932">
    <property type="entry name" value="COPROPORPHYRINIGEN III OXIDASE"/>
    <property type="match status" value="1"/>
</dbReference>
<keyword evidence="3" id="KW-0479">Metal-binding</keyword>
<comment type="caution">
    <text evidence="5">The sequence shown here is derived from an EMBL/GenBank/DDBJ whole genome shotgun (WGS) entry which is preliminary data.</text>
</comment>